<dbReference type="GO" id="GO:0090537">
    <property type="term" value="C:CERF complex"/>
    <property type="evidence" value="ECO:0007669"/>
    <property type="project" value="InterPro"/>
</dbReference>
<gene>
    <name evidence="1" type="ORF">GSTENG00016741001</name>
</gene>
<name>Q4SKG0_TETNG</name>
<protein>
    <submittedName>
        <fullName evidence="1">(spotted green pufferfish) hypothetical protein</fullName>
    </submittedName>
</protein>
<proteinExistence type="predicted"/>
<dbReference type="AlphaFoldDB" id="Q4SKG0"/>
<dbReference type="EMBL" id="CAAE01014566">
    <property type="protein sequence ID" value="CAF98872.1"/>
    <property type="molecule type" value="Genomic_DNA"/>
</dbReference>
<accession>Q4SKG0</accession>
<reference evidence="1" key="1">
    <citation type="journal article" date="2004" name="Nature">
        <title>Genome duplication in the teleost fish Tetraodon nigroviridis reveals the early vertebrate proto-karyotype.</title>
        <authorList>
            <person name="Jaillon O."/>
            <person name="Aury J.-M."/>
            <person name="Brunet F."/>
            <person name="Petit J.-L."/>
            <person name="Stange-Thomann N."/>
            <person name="Mauceli E."/>
            <person name="Bouneau L."/>
            <person name="Fischer C."/>
            <person name="Ozouf-Costaz C."/>
            <person name="Bernot A."/>
            <person name="Nicaud S."/>
            <person name="Jaffe D."/>
            <person name="Fisher S."/>
            <person name="Lutfalla G."/>
            <person name="Dossat C."/>
            <person name="Segurens B."/>
            <person name="Dasilva C."/>
            <person name="Salanoubat M."/>
            <person name="Levy M."/>
            <person name="Boudet N."/>
            <person name="Castellano S."/>
            <person name="Anthouard V."/>
            <person name="Jubin C."/>
            <person name="Castelli V."/>
            <person name="Katinka M."/>
            <person name="Vacherie B."/>
            <person name="Biemont C."/>
            <person name="Skalli Z."/>
            <person name="Cattolico L."/>
            <person name="Poulain J."/>
            <person name="De Berardinis V."/>
            <person name="Cruaud C."/>
            <person name="Duprat S."/>
            <person name="Brottier P."/>
            <person name="Coutanceau J.-P."/>
            <person name="Gouzy J."/>
            <person name="Parra G."/>
            <person name="Lardier G."/>
            <person name="Chapple C."/>
            <person name="McKernan K.J."/>
            <person name="McEwan P."/>
            <person name="Bosak S."/>
            <person name="Kellis M."/>
            <person name="Volff J.-N."/>
            <person name="Guigo R."/>
            <person name="Zody M.C."/>
            <person name="Mesirov J."/>
            <person name="Lindblad-Toh K."/>
            <person name="Birren B."/>
            <person name="Nusbaum C."/>
            <person name="Kahn D."/>
            <person name="Robinson-Rechavi M."/>
            <person name="Laudet V."/>
            <person name="Schachter V."/>
            <person name="Quetier F."/>
            <person name="Saurin W."/>
            <person name="Scarpelli C."/>
            <person name="Wincker P."/>
            <person name="Lander E.S."/>
            <person name="Weissenbach J."/>
            <person name="Roest Crollius H."/>
        </authorList>
    </citation>
    <scope>NUCLEOTIDE SEQUENCE [LARGE SCALE GENOMIC DNA]</scope>
</reference>
<dbReference type="InterPro" id="IPR029614">
    <property type="entry name" value="CECR2"/>
</dbReference>
<dbReference type="KEGG" id="tng:GSTEN00016741G001"/>
<organism evidence="1">
    <name type="scientific">Tetraodon nigroviridis</name>
    <name type="common">Spotted green pufferfish</name>
    <name type="synonym">Chelonodon nigroviridis</name>
    <dbReference type="NCBI Taxonomy" id="99883"/>
    <lineage>
        <taxon>Eukaryota</taxon>
        <taxon>Metazoa</taxon>
        <taxon>Chordata</taxon>
        <taxon>Craniata</taxon>
        <taxon>Vertebrata</taxon>
        <taxon>Euteleostomi</taxon>
        <taxon>Actinopterygii</taxon>
        <taxon>Neopterygii</taxon>
        <taxon>Teleostei</taxon>
        <taxon>Neoteleostei</taxon>
        <taxon>Acanthomorphata</taxon>
        <taxon>Eupercaria</taxon>
        <taxon>Tetraodontiformes</taxon>
        <taxon>Tetradontoidea</taxon>
        <taxon>Tetraodontidae</taxon>
        <taxon>Tetraodon</taxon>
    </lineage>
</organism>
<dbReference type="GO" id="GO:0007338">
    <property type="term" value="P:single fertilization"/>
    <property type="evidence" value="ECO:0007669"/>
    <property type="project" value="TreeGrafter"/>
</dbReference>
<comment type="caution">
    <text evidence="1">The sequence shown here is derived from an EMBL/GenBank/DDBJ whole genome shotgun (WGS) entry which is preliminary data.</text>
</comment>
<dbReference type="OrthoDB" id="303107at2759"/>
<reference evidence="1" key="2">
    <citation type="submission" date="2004-02" db="EMBL/GenBank/DDBJ databases">
        <authorList>
            <consortium name="Genoscope"/>
            <consortium name="Whitehead Institute Centre for Genome Research"/>
        </authorList>
    </citation>
    <scope>NUCLEOTIDE SEQUENCE</scope>
</reference>
<dbReference type="PANTHER" id="PTHR47092:SF1">
    <property type="entry name" value="CHROMATIN REMODELING REGULATOR CECR2"/>
    <property type="match status" value="1"/>
</dbReference>
<dbReference type="PANTHER" id="PTHR47092">
    <property type="entry name" value="CAT EYE SYNDROME CRITICAL REGION PROTEIN 2"/>
    <property type="match status" value="1"/>
</dbReference>
<sequence length="161" mass="18375">MCEMKVGGEWGEEGIKSYVKKRKIGAFTQQTAPFPRLKIVALQVLVRLLDIIGKSSACWELEKALSEQDFSFLGDLIACLLQGCYQRKDITPESFSSYLNDIISYRWELEEGKPNPLRESPFEKLAPRTQVELVHRLCDYRLDAADVFDLLKVLKKCAANN</sequence>
<dbReference type="GO" id="GO:0006338">
    <property type="term" value="P:chromatin remodeling"/>
    <property type="evidence" value="ECO:0007669"/>
    <property type="project" value="InterPro"/>
</dbReference>
<evidence type="ECO:0000313" key="1">
    <source>
        <dbReference type="EMBL" id="CAF98872.1"/>
    </source>
</evidence>